<keyword evidence="1" id="KW-0472">Membrane</keyword>
<dbReference type="Ensembl" id="ENSNFUT00015009877.1">
    <property type="protein sequence ID" value="ENSNFUP00015009397.1"/>
    <property type="gene ID" value="ENSNFUG00015004576.1"/>
</dbReference>
<proteinExistence type="predicted"/>
<dbReference type="Proteomes" id="UP000822369">
    <property type="component" value="Chromosome 10"/>
</dbReference>
<evidence type="ECO:0000313" key="3">
    <source>
        <dbReference type="Ensembl" id="ENSNFUP00015009397.1"/>
    </source>
</evidence>
<dbReference type="Proteomes" id="UP000694548">
    <property type="component" value="Chromosome sgr08"/>
</dbReference>
<keyword evidence="1" id="KW-0812">Transmembrane</keyword>
<protein>
    <submittedName>
        <fullName evidence="2">Transcript variant X2</fullName>
    </submittedName>
</protein>
<accession>A0A8C6KTM8</accession>
<dbReference type="AlphaFoldDB" id="A0A8C6KTM8"/>
<name>A0A8C6KTM8_NOTFU</name>
<keyword evidence="1" id="KW-1133">Transmembrane helix</keyword>
<feature type="transmembrane region" description="Helical" evidence="1">
    <location>
        <begin position="204"/>
        <end position="225"/>
    </location>
</feature>
<organism evidence="3 4">
    <name type="scientific">Nothobranchius furzeri</name>
    <name type="common">Turquoise killifish</name>
    <dbReference type="NCBI Taxonomy" id="105023"/>
    <lineage>
        <taxon>Eukaryota</taxon>
        <taxon>Metazoa</taxon>
        <taxon>Chordata</taxon>
        <taxon>Craniata</taxon>
        <taxon>Vertebrata</taxon>
        <taxon>Euteleostomi</taxon>
        <taxon>Actinopterygii</taxon>
        <taxon>Neopterygii</taxon>
        <taxon>Teleostei</taxon>
        <taxon>Neoteleostei</taxon>
        <taxon>Acanthomorphata</taxon>
        <taxon>Ovalentaria</taxon>
        <taxon>Atherinomorphae</taxon>
        <taxon>Cyprinodontiformes</taxon>
        <taxon>Nothobranchiidae</taxon>
        <taxon>Nothobranchius</taxon>
    </lineage>
</organism>
<reference evidence="2" key="2">
    <citation type="submission" date="2020-03" db="EMBL/GenBank/DDBJ databases">
        <title>Intra-Species Differences in Population Size shape Life History and Genome Evolution.</title>
        <authorList>
            <person name="Willemsen D."/>
            <person name="Cui R."/>
            <person name="Valenzano D.R."/>
        </authorList>
    </citation>
    <scope>NUCLEOTIDE SEQUENCE</scope>
    <source>
        <strain evidence="2">GRZ</strain>
        <tissue evidence="2">Whole</tissue>
    </source>
</reference>
<reference evidence="3" key="1">
    <citation type="submission" date="2014-08" db="EMBL/GenBank/DDBJ databases">
        <authorList>
            <person name="Senf B."/>
            <person name="Petzold A."/>
            <person name="Downie B.R."/>
            <person name="Koch P."/>
            <person name="Platzer M."/>
        </authorList>
    </citation>
    <scope>NUCLEOTIDE SEQUENCE [LARGE SCALE GENOMIC DNA]</scope>
    <source>
        <strain evidence="3">GRZ</strain>
    </source>
</reference>
<keyword evidence="4" id="KW-1185">Reference proteome</keyword>
<evidence type="ECO:0000313" key="4">
    <source>
        <dbReference type="Proteomes" id="UP000694548"/>
    </source>
</evidence>
<sequence length="246" mass="27139">MAVEISKDLVVQVLEDVNVIKLTTRQQVLCAAIRRGETKCLGVTQVMLGLMVMSYSIPLHITEATDVVTFGVPWWTGLTPQECVLLGRGPHSPLEPLHPQGRTKEGPAVLLLVVIWTCILESCLQVPCNTKFIAAGVIIAILETHCTMKTMQFCFMMSVLSVVLSLVAMIIYSVDLNNDMSCGMERNTSCGTNKYTRLSRCLKASLLIFTLAQTVVSAVVCFLLVRLRHYFQQYSSISQAAEPITP</sequence>
<evidence type="ECO:0000256" key="1">
    <source>
        <dbReference type="SAM" id="Phobius"/>
    </source>
</evidence>
<evidence type="ECO:0000313" key="2">
    <source>
        <dbReference type="EMBL" id="KAF7213369.1"/>
    </source>
</evidence>
<reference evidence="3" key="3">
    <citation type="submission" date="2025-05" db="UniProtKB">
        <authorList>
            <consortium name="Ensembl"/>
        </authorList>
    </citation>
    <scope>IDENTIFICATION</scope>
</reference>
<dbReference type="EMBL" id="JAAVVJ010000010">
    <property type="protein sequence ID" value="KAF7213369.1"/>
    <property type="molecule type" value="Genomic_DNA"/>
</dbReference>
<feature type="transmembrane region" description="Helical" evidence="1">
    <location>
        <begin position="153"/>
        <end position="174"/>
    </location>
</feature>
<dbReference type="GeneTree" id="ENSGT00510000052942"/>
<gene>
    <name evidence="3" type="primary">tmem176</name>
    <name evidence="2" type="ORF">G4P62_007915</name>
</gene>